<dbReference type="GO" id="GO:0004497">
    <property type="term" value="F:monooxygenase activity"/>
    <property type="evidence" value="ECO:0007669"/>
    <property type="project" value="UniProtKB-KW"/>
</dbReference>
<keyword evidence="9" id="KW-1133">Transmembrane helix</keyword>
<keyword evidence="9" id="KW-0812">Transmembrane</keyword>
<comment type="caution">
    <text evidence="10">The sequence shown here is derived from an EMBL/GenBank/DDBJ whole genome shotgun (WGS) entry which is preliminary data.</text>
</comment>
<evidence type="ECO:0000256" key="9">
    <source>
        <dbReference type="SAM" id="Phobius"/>
    </source>
</evidence>
<dbReference type="Pfam" id="PF00067">
    <property type="entry name" value="p450"/>
    <property type="match status" value="2"/>
</dbReference>
<reference evidence="10" key="1">
    <citation type="journal article" date="2021" name="Genome Biol. Evol.">
        <title>The assembled and annotated genome of the fairy-ring fungus Marasmius oreades.</title>
        <authorList>
            <person name="Hiltunen M."/>
            <person name="Ament-Velasquez S.L."/>
            <person name="Johannesson H."/>
        </authorList>
    </citation>
    <scope>NUCLEOTIDE SEQUENCE</scope>
    <source>
        <strain evidence="10">03SP1</strain>
    </source>
</reference>
<dbReference type="InterPro" id="IPR050364">
    <property type="entry name" value="Cytochrome_P450_fung"/>
</dbReference>
<sequence length="429" mass="48964">MSPTIPSWPFVTTTITLAIIFISLRAKKRSKTPYPPGPRPRFFVGNLFDIPASHPWKIYREWGKIYGDLIHFEVIGQHTVVVNSRELADRMFEKRSRVYSDRPLIPMLDLTGWMKLNTGLMRYGSDWRIHRRLYKEGFRATLVPNYQDVLSSKAEQFVSSLRQNPDSFVNHIRTYSAATIIATVYGYDIAPSNDRFVDLAEQSVGTLSDAVHPSAFVVNVLPFLRHLPLAFPVFKFQRIARRTRGMLNEMRTVPYEFVKNNVATGKGKFSFLAKLLEDHTVNGGDKHQKDIIKDVVTTAYAGMPVFLNCFIPMTPTNVLSRCRYCAWQQNKSVLKLKLNLIFIVQTVSALVTFVLAMALHPEIQKRAQNELDVVVGKGRLPTYVDRFGLPYVEAIFREALRWSPVLPLGVFHASFVDDIIDGHFIPKGE</sequence>
<dbReference type="InterPro" id="IPR001128">
    <property type="entry name" value="Cyt_P450"/>
</dbReference>
<dbReference type="PANTHER" id="PTHR46300">
    <property type="entry name" value="P450, PUTATIVE (EUROFUNG)-RELATED-RELATED"/>
    <property type="match status" value="1"/>
</dbReference>
<evidence type="ECO:0000256" key="5">
    <source>
        <dbReference type="ARBA" id="ARBA00022723"/>
    </source>
</evidence>
<dbReference type="RefSeq" id="XP_043002839.1">
    <property type="nucleotide sequence ID" value="XM_043159240.1"/>
</dbReference>
<feature type="transmembrane region" description="Helical" evidence="9">
    <location>
        <begin position="338"/>
        <end position="359"/>
    </location>
</feature>
<evidence type="ECO:0000256" key="3">
    <source>
        <dbReference type="ARBA" id="ARBA00010617"/>
    </source>
</evidence>
<dbReference type="InterPro" id="IPR002401">
    <property type="entry name" value="Cyt_P450_E_grp-I"/>
</dbReference>
<dbReference type="InterPro" id="IPR036396">
    <property type="entry name" value="Cyt_P450_sf"/>
</dbReference>
<comment type="pathway">
    <text evidence="2">Secondary metabolite biosynthesis.</text>
</comment>
<dbReference type="GO" id="GO:0005506">
    <property type="term" value="F:iron ion binding"/>
    <property type="evidence" value="ECO:0007669"/>
    <property type="project" value="InterPro"/>
</dbReference>
<keyword evidence="8" id="KW-0503">Monooxygenase</keyword>
<dbReference type="Proteomes" id="UP001049176">
    <property type="component" value="Chromosome 10"/>
</dbReference>
<evidence type="ECO:0000256" key="2">
    <source>
        <dbReference type="ARBA" id="ARBA00005179"/>
    </source>
</evidence>
<evidence type="ECO:0000313" key="10">
    <source>
        <dbReference type="EMBL" id="KAG7086368.1"/>
    </source>
</evidence>
<keyword evidence="4" id="KW-0349">Heme</keyword>
<dbReference type="GO" id="GO:0020037">
    <property type="term" value="F:heme binding"/>
    <property type="evidence" value="ECO:0007669"/>
    <property type="project" value="InterPro"/>
</dbReference>
<dbReference type="EMBL" id="CM032190">
    <property type="protein sequence ID" value="KAG7086368.1"/>
    <property type="molecule type" value="Genomic_DNA"/>
</dbReference>
<feature type="transmembrane region" description="Helical" evidence="9">
    <location>
        <begin position="6"/>
        <end position="24"/>
    </location>
</feature>
<evidence type="ECO:0000256" key="7">
    <source>
        <dbReference type="ARBA" id="ARBA00023004"/>
    </source>
</evidence>
<name>A0A9P7RNV8_9AGAR</name>
<protein>
    <recommendedName>
        <fullName evidence="12">Cytochrome P450</fullName>
    </recommendedName>
</protein>
<keyword evidence="6" id="KW-0560">Oxidoreductase</keyword>
<dbReference type="GO" id="GO:0016705">
    <property type="term" value="F:oxidoreductase activity, acting on paired donors, with incorporation or reduction of molecular oxygen"/>
    <property type="evidence" value="ECO:0007669"/>
    <property type="project" value="InterPro"/>
</dbReference>
<evidence type="ECO:0000313" key="11">
    <source>
        <dbReference type="Proteomes" id="UP001049176"/>
    </source>
</evidence>
<evidence type="ECO:0000256" key="6">
    <source>
        <dbReference type="ARBA" id="ARBA00023002"/>
    </source>
</evidence>
<evidence type="ECO:0008006" key="12">
    <source>
        <dbReference type="Google" id="ProtNLM"/>
    </source>
</evidence>
<dbReference type="KEGG" id="more:E1B28_002328"/>
<accession>A0A9P7RNV8</accession>
<dbReference type="AlphaFoldDB" id="A0A9P7RNV8"/>
<dbReference type="PRINTS" id="PR00463">
    <property type="entry name" value="EP450I"/>
</dbReference>
<evidence type="ECO:0000256" key="4">
    <source>
        <dbReference type="ARBA" id="ARBA00022617"/>
    </source>
</evidence>
<evidence type="ECO:0000256" key="8">
    <source>
        <dbReference type="ARBA" id="ARBA00023033"/>
    </source>
</evidence>
<organism evidence="10 11">
    <name type="scientific">Marasmius oreades</name>
    <name type="common">fairy-ring Marasmius</name>
    <dbReference type="NCBI Taxonomy" id="181124"/>
    <lineage>
        <taxon>Eukaryota</taxon>
        <taxon>Fungi</taxon>
        <taxon>Dikarya</taxon>
        <taxon>Basidiomycota</taxon>
        <taxon>Agaricomycotina</taxon>
        <taxon>Agaricomycetes</taxon>
        <taxon>Agaricomycetidae</taxon>
        <taxon>Agaricales</taxon>
        <taxon>Marasmiineae</taxon>
        <taxon>Marasmiaceae</taxon>
        <taxon>Marasmius</taxon>
    </lineage>
</organism>
<dbReference type="SUPFAM" id="SSF48264">
    <property type="entry name" value="Cytochrome P450"/>
    <property type="match status" value="1"/>
</dbReference>
<proteinExistence type="inferred from homology"/>
<keyword evidence="7" id="KW-0408">Iron</keyword>
<keyword evidence="11" id="KW-1185">Reference proteome</keyword>
<keyword evidence="9" id="KW-0472">Membrane</keyword>
<dbReference type="GeneID" id="66071404"/>
<dbReference type="PANTHER" id="PTHR46300:SF7">
    <property type="entry name" value="P450, PUTATIVE (EUROFUNG)-RELATED"/>
    <property type="match status" value="1"/>
</dbReference>
<keyword evidence="5" id="KW-0479">Metal-binding</keyword>
<comment type="similarity">
    <text evidence="3">Belongs to the cytochrome P450 family.</text>
</comment>
<evidence type="ECO:0000256" key="1">
    <source>
        <dbReference type="ARBA" id="ARBA00001971"/>
    </source>
</evidence>
<dbReference type="OrthoDB" id="2789670at2759"/>
<comment type="cofactor">
    <cofactor evidence="1">
        <name>heme</name>
        <dbReference type="ChEBI" id="CHEBI:30413"/>
    </cofactor>
</comment>
<gene>
    <name evidence="10" type="ORF">E1B28_002328</name>
</gene>
<dbReference type="Gene3D" id="1.10.630.10">
    <property type="entry name" value="Cytochrome P450"/>
    <property type="match status" value="1"/>
</dbReference>